<accession>A0A173UTH1</accession>
<dbReference type="Proteomes" id="UP000095673">
    <property type="component" value="Unassembled WGS sequence"/>
</dbReference>
<dbReference type="RefSeq" id="WP_055238395.1">
    <property type="nucleotide sequence ID" value="NZ_CYXM01000011.1"/>
</dbReference>
<dbReference type="InterPro" id="IPR011990">
    <property type="entry name" value="TPR-like_helical_dom_sf"/>
</dbReference>
<dbReference type="SUPFAM" id="SSF48452">
    <property type="entry name" value="TPR-like"/>
    <property type="match status" value="1"/>
</dbReference>
<name>A0A173UTH1_9FIRM</name>
<gene>
    <name evidence="2" type="ORF">DWV45_08335</name>
    <name evidence="1" type="ORF">ERS852580_02399</name>
</gene>
<dbReference type="OrthoDB" id="5412507at2"/>
<proteinExistence type="predicted"/>
<protein>
    <recommendedName>
        <fullName evidence="5">Tetratricopeptide repeat protein</fullName>
    </recommendedName>
</protein>
<sequence>MNTVNDRKLVGGMISSIGFSQQDSASIKYIFLYLSNGLKEISFESDDDFCLVLTDSKKVKVQVKINTLTIPFARKLSKNISYTDQNIIIGSSYDDSFRNVLQYKNRHLNNLSGDFYDDKGKLYSDWEMYCKEIDIDSTFLLNCDFDIIDGVNKFAIARDAISQWAEKQKLIIDVSTLINELKSVISDKRCKCGHLSITEIQDIIFKHRNTRIELYNNTVDSRLITEIVEKLIRNNPFFEKEILPIKYSIESHHYVEARSRIEECLHNHILETDLTRLYLWILNVLGEHSYIVSLKPKYYLNDMFCRLEFAKAYYNLSECNEARACLNEIDKEVWDENVFFLSALVYHDSKQDNESQQELLKCLELNDSFIDALIMLGTLTSIGNPCEAIKNFEKALLIDENCSAAYYGLAVLSENAFDFESALNYYHDYATKCTDEISSEIMAKIAAFSFICNKDHWELLFQKWNMLFRKQKQVSGEESVLMPVIGWKESYIFLLISKTDGFTIICGDTTIFEYQEGKNEARSSIGLVLPHIGFSMHKFVNENNSNPVRASDRYNMEESALPAIIKDYTSLEGYNETLSKLLKTGKLHLNHEFGNNSKEYIINDDDITIEMKITGSELIGNIIIGDVLMRVWIDPIGKGFRSFKKQLSRDCSFNEACIVMRCNNHESTLTFKKKVIRIIYCD</sequence>
<evidence type="ECO:0000313" key="3">
    <source>
        <dbReference type="Proteomes" id="UP000095673"/>
    </source>
</evidence>
<evidence type="ECO:0000313" key="4">
    <source>
        <dbReference type="Proteomes" id="UP000283683"/>
    </source>
</evidence>
<dbReference type="AlphaFoldDB" id="A0A173UTH1"/>
<reference evidence="1 3" key="1">
    <citation type="submission" date="2015-09" db="EMBL/GenBank/DDBJ databases">
        <authorList>
            <consortium name="Pathogen Informatics"/>
        </authorList>
    </citation>
    <scope>NUCLEOTIDE SEQUENCE [LARGE SCALE GENOMIC DNA]</scope>
    <source>
        <strain evidence="1 3">2789STDY5834968</strain>
    </source>
</reference>
<evidence type="ECO:0008006" key="5">
    <source>
        <dbReference type="Google" id="ProtNLM"/>
    </source>
</evidence>
<evidence type="ECO:0000313" key="1">
    <source>
        <dbReference type="EMBL" id="CUN18352.1"/>
    </source>
</evidence>
<organism evidence="1 3">
    <name type="scientific">Agathobacter rectalis</name>
    <dbReference type="NCBI Taxonomy" id="39491"/>
    <lineage>
        <taxon>Bacteria</taxon>
        <taxon>Bacillati</taxon>
        <taxon>Bacillota</taxon>
        <taxon>Clostridia</taxon>
        <taxon>Lachnospirales</taxon>
        <taxon>Lachnospiraceae</taxon>
        <taxon>Agathobacter</taxon>
    </lineage>
</organism>
<dbReference type="Proteomes" id="UP000283683">
    <property type="component" value="Unassembled WGS sequence"/>
</dbReference>
<dbReference type="EMBL" id="CYXM01000011">
    <property type="protein sequence ID" value="CUN18352.1"/>
    <property type="molecule type" value="Genomic_DNA"/>
</dbReference>
<reference evidence="2 4" key="2">
    <citation type="submission" date="2018-08" db="EMBL/GenBank/DDBJ databases">
        <title>A genome reference for cultivated species of the human gut microbiota.</title>
        <authorList>
            <person name="Zou Y."/>
            <person name="Xue W."/>
            <person name="Luo G."/>
        </authorList>
    </citation>
    <scope>NUCLEOTIDE SEQUENCE [LARGE SCALE GENOMIC DNA]</scope>
    <source>
        <strain evidence="2 4">AF06-19</strain>
    </source>
</reference>
<evidence type="ECO:0000313" key="2">
    <source>
        <dbReference type="EMBL" id="RGW86989.1"/>
    </source>
</evidence>
<dbReference type="EMBL" id="QSAZ01000007">
    <property type="protein sequence ID" value="RGW86989.1"/>
    <property type="molecule type" value="Genomic_DNA"/>
</dbReference>
<dbReference type="Gene3D" id="1.25.40.10">
    <property type="entry name" value="Tetratricopeptide repeat domain"/>
    <property type="match status" value="1"/>
</dbReference>